<dbReference type="PANTHER" id="PTHR10683">
    <property type="entry name" value="TRANSALDOLASE"/>
    <property type="match status" value="1"/>
</dbReference>
<reference evidence="2 3" key="1">
    <citation type="submission" date="2020-02" db="EMBL/GenBank/DDBJ databases">
        <title>Genomic and physiological characterization of two novel Nitrospinaceae genera.</title>
        <authorList>
            <person name="Mueller A.J."/>
            <person name="Jung M.-Y."/>
            <person name="Strachan C.R."/>
            <person name="Herbold C.W."/>
            <person name="Kirkegaard R.H."/>
            <person name="Daims H."/>
        </authorList>
    </citation>
    <scope>NUCLEOTIDE SEQUENCE [LARGE SCALE GENOMIC DNA]</scope>
    <source>
        <strain evidence="2">EB</strain>
    </source>
</reference>
<dbReference type="InterPro" id="IPR013785">
    <property type="entry name" value="Aldolase_TIM"/>
</dbReference>
<dbReference type="SUPFAM" id="SSF51569">
    <property type="entry name" value="Aldolase"/>
    <property type="match status" value="1"/>
</dbReference>
<evidence type="ECO:0000313" key="2">
    <source>
        <dbReference type="EMBL" id="QPJ63834.1"/>
    </source>
</evidence>
<name>A0A7T0BZI7_9BACT</name>
<protein>
    <submittedName>
        <fullName evidence="2">Transaldolase</fullName>
    </submittedName>
</protein>
<dbReference type="Proteomes" id="UP000594688">
    <property type="component" value="Chromosome"/>
</dbReference>
<dbReference type="KEGG" id="nli:G3M70_14980"/>
<dbReference type="EMBL" id="CP048685">
    <property type="protein sequence ID" value="QPJ63834.1"/>
    <property type="molecule type" value="Genomic_DNA"/>
</dbReference>
<sequence>MGLVSEQLDGIVHQLACQEIGEKAVSANYKSEPLLAALKKNGSELWIDTGDLELAQSVWRQELTALTTNNTLANQVVQSGVMDDVISETVTRLKGDAGNLSREDLLLEIGFVINCRIALRLVEAFRVKVSVELHPTMARDIESTLHYARRYLRVCPEFFIIKIPLTPEGLLSVRKLAKEGMPINFTLGFSARQNYLAARLSNPEFVNVFLGRLNQVVVDNKLGSGQMVGEKVTRATQRALLELRRENPAIQSKLIAASIRNGDQVAALCGVDVQTIPPKAMQDFIDSSRTPGDIANQVGNDPEPGIDFDQMWGVKCNALWEVNESFKNGVDQLLEAPGLDKMTGEELVGFFEGKNISLFHRFSQQDLDSIQAHGKIPNVGKWPETVSLDDLMTQSALMSFTKDQAALDDRIASFL</sequence>
<dbReference type="Pfam" id="PF00923">
    <property type="entry name" value="TAL_FSA"/>
    <property type="match status" value="1"/>
</dbReference>
<evidence type="ECO:0000256" key="1">
    <source>
        <dbReference type="ARBA" id="ARBA00023270"/>
    </source>
</evidence>
<dbReference type="Gene3D" id="3.20.20.70">
    <property type="entry name" value="Aldolase class I"/>
    <property type="match status" value="1"/>
</dbReference>
<dbReference type="AlphaFoldDB" id="A0A7T0BZI7"/>
<dbReference type="InterPro" id="IPR001585">
    <property type="entry name" value="TAL/FSA"/>
</dbReference>
<accession>A0A7T0BZI7</accession>
<organism evidence="2 3">
    <name type="scientific">Candidatus Nitronauta litoralis</name>
    <dbReference type="NCBI Taxonomy" id="2705533"/>
    <lineage>
        <taxon>Bacteria</taxon>
        <taxon>Pseudomonadati</taxon>
        <taxon>Nitrospinota/Tectimicrobiota group</taxon>
        <taxon>Nitrospinota</taxon>
        <taxon>Nitrospinia</taxon>
        <taxon>Nitrospinales</taxon>
        <taxon>Nitrospinaceae</taxon>
        <taxon>Candidatus Nitronauta</taxon>
    </lineage>
</organism>
<evidence type="ECO:0000313" key="3">
    <source>
        <dbReference type="Proteomes" id="UP000594688"/>
    </source>
</evidence>
<proteinExistence type="predicted"/>
<gene>
    <name evidence="2" type="ORF">G3M70_14980</name>
</gene>
<dbReference type="GO" id="GO:0005975">
    <property type="term" value="P:carbohydrate metabolic process"/>
    <property type="evidence" value="ECO:0007669"/>
    <property type="project" value="InterPro"/>
</dbReference>
<keyword evidence="1" id="KW-0704">Schiff base</keyword>